<dbReference type="SMART" id="SM00298">
    <property type="entry name" value="CHROMO"/>
    <property type="match status" value="1"/>
</dbReference>
<accession>A0A7S1D176</accession>
<dbReference type="InterPro" id="IPR036236">
    <property type="entry name" value="Znf_C2H2_sf"/>
</dbReference>
<evidence type="ECO:0000313" key="6">
    <source>
        <dbReference type="EMBL" id="CAD8933027.1"/>
    </source>
</evidence>
<dbReference type="EMBL" id="HBFW01006259">
    <property type="protein sequence ID" value="CAD8933027.1"/>
    <property type="molecule type" value="Transcribed_RNA"/>
</dbReference>
<dbReference type="PROSITE" id="PS50013">
    <property type="entry name" value="CHROMO_2"/>
    <property type="match status" value="1"/>
</dbReference>
<dbReference type="InterPro" id="IPR023779">
    <property type="entry name" value="Chromodomain_CS"/>
</dbReference>
<dbReference type="InterPro" id="IPR013087">
    <property type="entry name" value="Znf_C2H2_type"/>
</dbReference>
<dbReference type="Pfam" id="PF00385">
    <property type="entry name" value="Chromo"/>
    <property type="match status" value="1"/>
</dbReference>
<dbReference type="GO" id="GO:0005634">
    <property type="term" value="C:nucleus"/>
    <property type="evidence" value="ECO:0007669"/>
    <property type="project" value="UniProtKB-SubCell"/>
</dbReference>
<keyword evidence="3" id="KW-0863">Zinc-finger</keyword>
<dbReference type="Gene3D" id="2.40.50.40">
    <property type="match status" value="1"/>
</dbReference>
<dbReference type="SUPFAM" id="SSF54160">
    <property type="entry name" value="Chromo domain-like"/>
    <property type="match status" value="1"/>
</dbReference>
<evidence type="ECO:0000256" key="3">
    <source>
        <dbReference type="PROSITE-ProRule" id="PRU00042"/>
    </source>
</evidence>
<dbReference type="PROSITE" id="PS00028">
    <property type="entry name" value="ZINC_FINGER_C2H2_1"/>
    <property type="match status" value="1"/>
</dbReference>
<evidence type="ECO:0008006" key="7">
    <source>
        <dbReference type="Google" id="ProtNLM"/>
    </source>
</evidence>
<dbReference type="SUPFAM" id="SSF57667">
    <property type="entry name" value="beta-beta-alpha zinc fingers"/>
    <property type="match status" value="1"/>
</dbReference>
<feature type="domain" description="Chromo" evidence="4">
    <location>
        <begin position="12"/>
        <end position="75"/>
    </location>
</feature>
<evidence type="ECO:0000259" key="5">
    <source>
        <dbReference type="PROSITE" id="PS50157"/>
    </source>
</evidence>
<gene>
    <name evidence="6" type="ORF">CTEN0397_LOCUS4056</name>
</gene>
<protein>
    <recommendedName>
        <fullName evidence="7">Chromo domain-containing protein</fullName>
    </recommendedName>
</protein>
<keyword evidence="2" id="KW-0539">Nucleus</keyword>
<name>A0A7S1D176_CYCTE</name>
<dbReference type="AlphaFoldDB" id="A0A7S1D176"/>
<evidence type="ECO:0000256" key="2">
    <source>
        <dbReference type="ARBA" id="ARBA00023242"/>
    </source>
</evidence>
<dbReference type="InterPro" id="IPR016197">
    <property type="entry name" value="Chromo-like_dom_sf"/>
</dbReference>
<dbReference type="GO" id="GO:0008270">
    <property type="term" value="F:zinc ion binding"/>
    <property type="evidence" value="ECO:0007669"/>
    <property type="project" value="UniProtKB-KW"/>
</dbReference>
<keyword evidence="3" id="KW-0862">Zinc</keyword>
<proteinExistence type="predicted"/>
<organism evidence="6">
    <name type="scientific">Cyclophora tenuis</name>
    <name type="common">Marine diatom</name>
    <dbReference type="NCBI Taxonomy" id="216820"/>
    <lineage>
        <taxon>Eukaryota</taxon>
        <taxon>Sar</taxon>
        <taxon>Stramenopiles</taxon>
        <taxon>Ochrophyta</taxon>
        <taxon>Bacillariophyta</taxon>
        <taxon>Fragilariophyceae</taxon>
        <taxon>Fragilariophycidae</taxon>
        <taxon>Cyclophorales</taxon>
        <taxon>Cyclophoraceae</taxon>
        <taxon>Cyclophora</taxon>
    </lineage>
</organism>
<dbReference type="Gene3D" id="3.30.160.60">
    <property type="entry name" value="Classic Zinc Finger"/>
    <property type="match status" value="1"/>
</dbReference>
<dbReference type="InterPro" id="IPR000953">
    <property type="entry name" value="Chromo/chromo_shadow_dom"/>
</dbReference>
<keyword evidence="3" id="KW-0479">Metal-binding</keyword>
<dbReference type="PANTHER" id="PTHR22812">
    <property type="entry name" value="CHROMOBOX PROTEIN"/>
    <property type="match status" value="1"/>
</dbReference>
<evidence type="ECO:0000256" key="1">
    <source>
        <dbReference type="ARBA" id="ARBA00004123"/>
    </source>
</evidence>
<evidence type="ECO:0000259" key="4">
    <source>
        <dbReference type="PROSITE" id="PS50013"/>
    </source>
</evidence>
<dbReference type="InterPro" id="IPR023780">
    <property type="entry name" value="Chromo_domain"/>
</dbReference>
<dbReference type="PROSITE" id="PS50157">
    <property type="entry name" value="ZINC_FINGER_C2H2_2"/>
    <property type="match status" value="1"/>
</dbReference>
<sequence>MREDHAEEDGIYQIEQILDERKVITNGSVSGREYLIKWRGFKVGESTWEPERNILNKSFVNFYKCEKLEAELRATPEAKIPNSVTSVVAEALRRGTDELEKELIQMKAQEETPGSKQRVCPFCEAEFRDGFALVGHMKIHTSERNYEAIREAARLIHVDWYKS</sequence>
<dbReference type="InterPro" id="IPR051219">
    <property type="entry name" value="Heterochromatin_chromo-domain"/>
</dbReference>
<dbReference type="PROSITE" id="PS00598">
    <property type="entry name" value="CHROMO_1"/>
    <property type="match status" value="1"/>
</dbReference>
<feature type="domain" description="C2H2-type" evidence="5">
    <location>
        <begin position="118"/>
        <end position="145"/>
    </location>
</feature>
<reference evidence="6" key="1">
    <citation type="submission" date="2021-01" db="EMBL/GenBank/DDBJ databases">
        <authorList>
            <person name="Corre E."/>
            <person name="Pelletier E."/>
            <person name="Niang G."/>
            <person name="Scheremetjew M."/>
            <person name="Finn R."/>
            <person name="Kale V."/>
            <person name="Holt S."/>
            <person name="Cochrane G."/>
            <person name="Meng A."/>
            <person name="Brown T."/>
            <person name="Cohen L."/>
        </authorList>
    </citation>
    <scope>NUCLEOTIDE SEQUENCE</scope>
    <source>
        <strain evidence="6">ECT3854</strain>
    </source>
</reference>
<comment type="subcellular location">
    <subcellularLocation>
        <location evidence="1">Nucleus</location>
    </subcellularLocation>
</comment>